<dbReference type="PROSITE" id="PS51186">
    <property type="entry name" value="GNAT"/>
    <property type="match status" value="1"/>
</dbReference>
<dbReference type="InterPro" id="IPR000182">
    <property type="entry name" value="GNAT_dom"/>
</dbReference>
<dbReference type="AlphaFoldDB" id="A0AAN8K0S2"/>
<evidence type="ECO:0000256" key="1">
    <source>
        <dbReference type="SAM" id="MobiDB-lite"/>
    </source>
</evidence>
<comment type="caution">
    <text evidence="3">The sequence shown here is derived from an EMBL/GenBank/DDBJ whole genome shotgun (WGS) entry which is preliminary data.</text>
</comment>
<dbReference type="PANTHER" id="PTHR13538">
    <property type="entry name" value="N-ACETYLTRANSFERASE 6"/>
    <property type="match status" value="1"/>
</dbReference>
<feature type="compositionally biased region" description="Pro residues" evidence="1">
    <location>
        <begin position="164"/>
        <end position="187"/>
    </location>
</feature>
<protein>
    <recommendedName>
        <fullName evidence="2">N-acetyltransferase domain-containing protein</fullName>
    </recommendedName>
</protein>
<dbReference type="EMBL" id="JAZGQO010000007">
    <property type="protein sequence ID" value="KAK6182678.1"/>
    <property type="molecule type" value="Genomic_DNA"/>
</dbReference>
<organism evidence="3 4">
    <name type="scientific">Patella caerulea</name>
    <name type="common">Rayed Mediterranean limpet</name>
    <dbReference type="NCBI Taxonomy" id="87958"/>
    <lineage>
        <taxon>Eukaryota</taxon>
        <taxon>Metazoa</taxon>
        <taxon>Spiralia</taxon>
        <taxon>Lophotrochozoa</taxon>
        <taxon>Mollusca</taxon>
        <taxon>Gastropoda</taxon>
        <taxon>Patellogastropoda</taxon>
        <taxon>Patelloidea</taxon>
        <taxon>Patellidae</taxon>
        <taxon>Patella</taxon>
    </lineage>
</organism>
<dbReference type="GO" id="GO:0005737">
    <property type="term" value="C:cytoplasm"/>
    <property type="evidence" value="ECO:0007669"/>
    <property type="project" value="TreeGrafter"/>
</dbReference>
<name>A0AAN8K0S2_PATCE</name>
<dbReference type="PANTHER" id="PTHR13538:SF4">
    <property type="entry name" value="N-ALPHA-ACETYLTRANSFERASE 80"/>
    <property type="match status" value="1"/>
</dbReference>
<dbReference type="InterPro" id="IPR039840">
    <property type="entry name" value="NAA80"/>
</dbReference>
<keyword evidence="4" id="KW-1185">Reference proteome</keyword>
<dbReference type="InterPro" id="IPR016181">
    <property type="entry name" value="Acyl_CoA_acyltransferase"/>
</dbReference>
<proteinExistence type="predicted"/>
<dbReference type="CDD" id="cd04301">
    <property type="entry name" value="NAT_SF"/>
    <property type="match status" value="1"/>
</dbReference>
<dbReference type="GO" id="GO:1905502">
    <property type="term" value="F:acetyl-CoA binding"/>
    <property type="evidence" value="ECO:0007669"/>
    <property type="project" value="TreeGrafter"/>
</dbReference>
<feature type="compositionally biased region" description="Pro residues" evidence="1">
    <location>
        <begin position="197"/>
        <end position="206"/>
    </location>
</feature>
<reference evidence="3 4" key="1">
    <citation type="submission" date="2024-01" db="EMBL/GenBank/DDBJ databases">
        <title>The genome of the rayed Mediterranean limpet Patella caerulea (Linnaeus, 1758).</title>
        <authorList>
            <person name="Anh-Thu Weber A."/>
            <person name="Halstead-Nussloch G."/>
        </authorList>
    </citation>
    <scope>NUCLEOTIDE SEQUENCE [LARGE SCALE GENOMIC DNA]</scope>
    <source>
        <strain evidence="3">AATW-2023a</strain>
        <tissue evidence="3">Whole specimen</tissue>
    </source>
</reference>
<dbReference type="GO" id="GO:0008080">
    <property type="term" value="F:N-acetyltransferase activity"/>
    <property type="evidence" value="ECO:0007669"/>
    <property type="project" value="InterPro"/>
</dbReference>
<sequence length="244" mass="26929">MESNLQVLLLHNQEKYLDGTADLINTYWSRSKAARLWTLEKSCDKLPCSIILVLTENGKEEVIGHSRVVEAQGADNACYVETVVVKSDLRGRGFGRRLMEESEKFASCKGYKQMFLNTIDKEKFYSHLGYTESHPVITLGANASKLPQHMIDKLTQTTTRCTPSLPPPTATALPPPSNTVGAPPHPNPNDFTITTAAPPPPPPLPPTSKKCQPTEGCNTHVMELCCDPSKVTWMRKDLIPKVSS</sequence>
<dbReference type="Proteomes" id="UP001347796">
    <property type="component" value="Unassembled WGS sequence"/>
</dbReference>
<dbReference type="Pfam" id="PF13508">
    <property type="entry name" value="Acetyltransf_7"/>
    <property type="match status" value="1"/>
</dbReference>
<dbReference type="Gene3D" id="3.40.630.30">
    <property type="match status" value="1"/>
</dbReference>
<feature type="domain" description="N-acetyltransferase" evidence="2">
    <location>
        <begin position="7"/>
        <end position="155"/>
    </location>
</feature>
<evidence type="ECO:0000259" key="2">
    <source>
        <dbReference type="PROSITE" id="PS51186"/>
    </source>
</evidence>
<gene>
    <name evidence="3" type="ORF">SNE40_010305</name>
</gene>
<evidence type="ECO:0000313" key="3">
    <source>
        <dbReference type="EMBL" id="KAK6182678.1"/>
    </source>
</evidence>
<accession>A0AAN8K0S2</accession>
<feature type="region of interest" description="Disordered" evidence="1">
    <location>
        <begin position="160"/>
        <end position="210"/>
    </location>
</feature>
<evidence type="ECO:0000313" key="4">
    <source>
        <dbReference type="Proteomes" id="UP001347796"/>
    </source>
</evidence>
<dbReference type="SUPFAM" id="SSF55729">
    <property type="entry name" value="Acyl-CoA N-acyltransferases (Nat)"/>
    <property type="match status" value="1"/>
</dbReference>